<organism evidence="2 3">
    <name type="scientific">Gossypium harknessii</name>
    <dbReference type="NCBI Taxonomy" id="34285"/>
    <lineage>
        <taxon>Eukaryota</taxon>
        <taxon>Viridiplantae</taxon>
        <taxon>Streptophyta</taxon>
        <taxon>Embryophyta</taxon>
        <taxon>Tracheophyta</taxon>
        <taxon>Spermatophyta</taxon>
        <taxon>Magnoliopsida</taxon>
        <taxon>eudicotyledons</taxon>
        <taxon>Gunneridae</taxon>
        <taxon>Pentapetalae</taxon>
        <taxon>rosids</taxon>
        <taxon>malvids</taxon>
        <taxon>Malvales</taxon>
        <taxon>Malvaceae</taxon>
        <taxon>Malvoideae</taxon>
        <taxon>Gossypium</taxon>
    </lineage>
</organism>
<gene>
    <name evidence="2" type="ORF">Gohar_011055</name>
</gene>
<dbReference type="InterPro" id="IPR028009">
    <property type="entry name" value="ESCO_Acetyltransf_dom"/>
</dbReference>
<proteinExistence type="predicted"/>
<dbReference type="AlphaFoldDB" id="A0A7J9GSU9"/>
<name>A0A7J9GSU9_9ROSI</name>
<accession>A0A7J9GSU9</accession>
<reference evidence="2 3" key="1">
    <citation type="journal article" date="2019" name="Genome Biol. Evol.">
        <title>Insights into the evolution of the New World diploid cottons (Gossypium, subgenus Houzingenia) based on genome sequencing.</title>
        <authorList>
            <person name="Grover C.E."/>
            <person name="Arick M.A. 2nd"/>
            <person name="Thrash A."/>
            <person name="Conover J.L."/>
            <person name="Sanders W.S."/>
            <person name="Peterson D.G."/>
            <person name="Frelichowski J.E."/>
            <person name="Scheffler J.A."/>
            <person name="Scheffler B.E."/>
            <person name="Wendel J.F."/>
        </authorList>
    </citation>
    <scope>NUCLEOTIDE SEQUENCE [LARGE SCALE GENOMIC DNA]</scope>
    <source>
        <strain evidence="2">0</strain>
        <tissue evidence="2">Leaf</tissue>
    </source>
</reference>
<evidence type="ECO:0000313" key="2">
    <source>
        <dbReference type="EMBL" id="MBA0800632.1"/>
    </source>
</evidence>
<dbReference type="Proteomes" id="UP000593560">
    <property type="component" value="Unassembled WGS sequence"/>
</dbReference>
<sequence length="101" mass="11287">MRKSADLTKKIMLRVDLCSLLSMYTSFFVLWRSSRALPKIEPKFILQAGKSYLNPTMPGISCVIVGWLTLKSFSKGYVTEKSQLAFSQPSSDGQALASNYI</sequence>
<protein>
    <recommendedName>
        <fullName evidence="1">N-acetyltransferase ESCO acetyl-transferase domain-containing protein</fullName>
    </recommendedName>
</protein>
<comment type="caution">
    <text evidence="2">The sequence shown here is derived from an EMBL/GenBank/DDBJ whole genome shotgun (WGS) entry which is preliminary data.</text>
</comment>
<feature type="non-terminal residue" evidence="2">
    <location>
        <position position="101"/>
    </location>
</feature>
<dbReference type="EMBL" id="JABFAD010000006">
    <property type="protein sequence ID" value="MBA0800632.1"/>
    <property type="molecule type" value="Genomic_DNA"/>
</dbReference>
<evidence type="ECO:0000259" key="1">
    <source>
        <dbReference type="Pfam" id="PF13880"/>
    </source>
</evidence>
<dbReference type="Pfam" id="PF13880">
    <property type="entry name" value="Acetyltransf_13"/>
    <property type="match status" value="1"/>
</dbReference>
<keyword evidence="3" id="KW-1185">Reference proteome</keyword>
<evidence type="ECO:0000313" key="3">
    <source>
        <dbReference type="Proteomes" id="UP000593560"/>
    </source>
</evidence>
<feature type="domain" description="N-acetyltransferase ESCO acetyl-transferase" evidence="1">
    <location>
        <begin position="70"/>
        <end position="101"/>
    </location>
</feature>